<keyword evidence="1" id="KW-0812">Transmembrane</keyword>
<evidence type="ECO:0000313" key="2">
    <source>
        <dbReference type="EMBL" id="KAG9071781.1"/>
    </source>
</evidence>
<proteinExistence type="predicted"/>
<organism evidence="2 3">
    <name type="scientific">Linnemannia hyalina</name>
    <dbReference type="NCBI Taxonomy" id="64524"/>
    <lineage>
        <taxon>Eukaryota</taxon>
        <taxon>Fungi</taxon>
        <taxon>Fungi incertae sedis</taxon>
        <taxon>Mucoromycota</taxon>
        <taxon>Mortierellomycotina</taxon>
        <taxon>Mortierellomycetes</taxon>
        <taxon>Mortierellales</taxon>
        <taxon>Mortierellaceae</taxon>
        <taxon>Linnemannia</taxon>
    </lineage>
</organism>
<dbReference type="Proteomes" id="UP000707451">
    <property type="component" value="Unassembled WGS sequence"/>
</dbReference>
<dbReference type="OrthoDB" id="2402813at2759"/>
<dbReference type="SUPFAM" id="SSF69322">
    <property type="entry name" value="Tricorn protease domain 2"/>
    <property type="match status" value="1"/>
</dbReference>
<comment type="caution">
    <text evidence="2">The sequence shown here is derived from an EMBL/GenBank/DDBJ whole genome shotgun (WGS) entry which is preliminary data.</text>
</comment>
<sequence>MVGKTERDAWNKGPVAINVVTNTNTQSIEWQISLGNLPQGPFELVLGISSQDLDLNAVDSITVGYINGPNQALRRPSEIAIESGAKGAISVILTIETWKGVSLNPGAIGLHFLELHQDSLTMYRDDPSYKKHHPFTWCIDVNLTVDNPPNGTAKEIISYHFSGDGAYAALLTFSTTGQHLEVYRIEQDCPSSPLTASWVLSPYSTTVSDISVSWNATQIVALDLTDKNFTAIYVRQNSKHGTRDFATNAPELSEEQYIANELHQDLGRYSGRGMFYVSGSLNKILSDELFVTFDGMTLVKYSICGRWEEATTITIGGPKDSIDFYPYWKEHLRGDYLVLLNTERAYVSIWNLRKECSVTAMDIPTTISDNPYIVACLSECGWLFVMATRRHIDVYLTETWTSLGSWCLPVTEQMDISDVYFTGESDYITADTSNLAPVIHTQGYVVNINTMTTVNKIHCRNLHPHSLFALDSVDRSAPILLYQTQTTLGALPYADRVVRIFSKAATLCTHDCTPPLFSQPTLSPILQAEVVERTIGPWDRLITLRFISITTRMPTDVAVEVMSVPLPKGSELLSLRWTLVDDHYFLVVAMSSLVPVWKIQATLNDEYELLLVKETTTDADWRICQHHQLHRHDRITNIITATNLLDPRIHDLTGFQDGIVQLSRVFKDADDKSKRGIIQHMERHINHGLDSKNNSATVLTRLCSSWSPEYHEHLLAFIHALFGSASFRWIPTTDMNRETNPISILLGHLNASVVVADIVEIMISYCVHQAKADSDLRFLDPVFLSLRAAVKSKYITPGLLSKTMRTFAHFPARDFRFAMDHHAFALRIFKSRERKKMLHERKNPTLYLTSKNVHRTGNERLTPHLYVASFDMLWVIEEIPFPRQRPLAILLRILLFVTLTTRKRYVCHPFSLRDLDNPALAALIRFKWIVFYSYIAWFYSALILSNQLSDKEDDGPMGNIYNANIVEILVAFVPSIALMAIAFSFNLDLYYFVTALSILILLLQLLFEFRVMKTVGSFLSVLWRALESVKILLAVFAYIIVAYGVVFYYLQYLACEDDKYPKLQDNNSAAFCEHYHDGGMYALVDEKIKTGDWIINVIMVTFLFIVTIMLNILFDLRNNGAWFPEKIYYTATPQEVRDYILESQRLAKKAAAAALPLEDDTQDKTPVLNEPAENAVTTEQQVLEKQQPWVDQLRVDMRAEFKEELREQLEAQNEQIA</sequence>
<evidence type="ECO:0000256" key="1">
    <source>
        <dbReference type="SAM" id="Phobius"/>
    </source>
</evidence>
<feature type="transmembrane region" description="Helical" evidence="1">
    <location>
        <begin position="989"/>
        <end position="1007"/>
    </location>
</feature>
<keyword evidence="3" id="KW-1185">Reference proteome</keyword>
<feature type="transmembrane region" description="Helical" evidence="1">
    <location>
        <begin position="965"/>
        <end position="983"/>
    </location>
</feature>
<feature type="transmembrane region" description="Helical" evidence="1">
    <location>
        <begin position="926"/>
        <end position="944"/>
    </location>
</feature>
<feature type="transmembrane region" description="Helical" evidence="1">
    <location>
        <begin position="1093"/>
        <end position="1114"/>
    </location>
</feature>
<evidence type="ECO:0000313" key="3">
    <source>
        <dbReference type="Proteomes" id="UP000707451"/>
    </source>
</evidence>
<accession>A0A9P7Y2W2</accession>
<keyword evidence="1" id="KW-0472">Membrane</keyword>
<keyword evidence="1" id="KW-1133">Transmembrane helix</keyword>
<protein>
    <recommendedName>
        <fullName evidence="4">Ion transport domain-containing protein</fullName>
    </recommendedName>
</protein>
<name>A0A9P7Y2W2_9FUNG</name>
<reference evidence="2" key="1">
    <citation type="submission" date="2021-06" db="EMBL/GenBank/DDBJ databases">
        <title>Genome Sequence of Mortierella hyaline Strain SCG-10, a Cold-Adapted, Nitrate-Reducing Fungus Isolated from Soil in Minnesota, USA.</title>
        <authorList>
            <person name="Aldossari N."/>
        </authorList>
    </citation>
    <scope>NUCLEOTIDE SEQUENCE</scope>
    <source>
        <strain evidence="2">SCG-10</strain>
    </source>
</reference>
<evidence type="ECO:0008006" key="4">
    <source>
        <dbReference type="Google" id="ProtNLM"/>
    </source>
</evidence>
<feature type="transmembrane region" description="Helical" evidence="1">
    <location>
        <begin position="1028"/>
        <end position="1050"/>
    </location>
</feature>
<gene>
    <name evidence="2" type="ORF">KI688_005997</name>
</gene>
<dbReference type="EMBL" id="JAHRHY010000002">
    <property type="protein sequence ID" value="KAG9071781.1"/>
    <property type="molecule type" value="Genomic_DNA"/>
</dbReference>
<dbReference type="AlphaFoldDB" id="A0A9P7Y2W2"/>